<feature type="domain" description="Tet-like 2OG-Fe(II) oxygenase" evidence="1">
    <location>
        <begin position="4"/>
        <end position="187"/>
    </location>
</feature>
<dbReference type="InterPro" id="IPR046798">
    <property type="entry name" value="2OG-FeII_Oxy_6"/>
</dbReference>
<dbReference type="KEGG" id="lbc:LACBIDRAFT_334102"/>
<dbReference type="Proteomes" id="UP000001194">
    <property type="component" value="Unassembled WGS sequence"/>
</dbReference>
<accession>B0DY34</accession>
<dbReference type="InParanoid" id="B0DY34"/>
<dbReference type="OrthoDB" id="3132747at2759"/>
<name>B0DY34_LACBS</name>
<dbReference type="Pfam" id="PF20515">
    <property type="entry name" value="2OG-FeII_Oxy_6"/>
    <property type="match status" value="1"/>
</dbReference>
<keyword evidence="3" id="KW-1185">Reference proteome</keyword>
<evidence type="ECO:0000313" key="3">
    <source>
        <dbReference type="Proteomes" id="UP000001194"/>
    </source>
</evidence>
<reference evidence="2 3" key="1">
    <citation type="journal article" date="2008" name="Nature">
        <title>The genome of Laccaria bicolor provides insights into mycorrhizal symbiosis.</title>
        <authorList>
            <person name="Martin F."/>
            <person name="Aerts A."/>
            <person name="Ahren D."/>
            <person name="Brun A."/>
            <person name="Danchin E.G.J."/>
            <person name="Duchaussoy F."/>
            <person name="Gibon J."/>
            <person name="Kohler A."/>
            <person name="Lindquist E."/>
            <person name="Pereda V."/>
            <person name="Salamov A."/>
            <person name="Shapiro H.J."/>
            <person name="Wuyts J."/>
            <person name="Blaudez D."/>
            <person name="Buee M."/>
            <person name="Brokstein P."/>
            <person name="Canbaeck B."/>
            <person name="Cohen D."/>
            <person name="Courty P.E."/>
            <person name="Coutinho P.M."/>
            <person name="Delaruelle C."/>
            <person name="Detter J.C."/>
            <person name="Deveau A."/>
            <person name="DiFazio S."/>
            <person name="Duplessis S."/>
            <person name="Fraissinet-Tachet L."/>
            <person name="Lucic E."/>
            <person name="Frey-Klett P."/>
            <person name="Fourrey C."/>
            <person name="Feussner I."/>
            <person name="Gay G."/>
            <person name="Grimwood J."/>
            <person name="Hoegger P.J."/>
            <person name="Jain P."/>
            <person name="Kilaru S."/>
            <person name="Labbe J."/>
            <person name="Lin Y.C."/>
            <person name="Legue V."/>
            <person name="Le Tacon F."/>
            <person name="Marmeisse R."/>
            <person name="Melayah D."/>
            <person name="Montanini B."/>
            <person name="Muratet M."/>
            <person name="Nehls U."/>
            <person name="Niculita-Hirzel H."/>
            <person name="Oudot-Le Secq M.P."/>
            <person name="Peter M."/>
            <person name="Quesneville H."/>
            <person name="Rajashekar B."/>
            <person name="Reich M."/>
            <person name="Rouhier N."/>
            <person name="Schmutz J."/>
            <person name="Yin T."/>
            <person name="Chalot M."/>
            <person name="Henrissat B."/>
            <person name="Kuees U."/>
            <person name="Lucas S."/>
            <person name="Van de Peer Y."/>
            <person name="Podila G.K."/>
            <person name="Polle A."/>
            <person name="Pukkila P.J."/>
            <person name="Richardson P.M."/>
            <person name="Rouze P."/>
            <person name="Sanders I.R."/>
            <person name="Stajich J.E."/>
            <person name="Tunlid A."/>
            <person name="Tuskan G."/>
            <person name="Grigoriev I.V."/>
        </authorList>
    </citation>
    <scope>NUCLEOTIDE SEQUENCE [LARGE SCALE GENOMIC DNA]</scope>
    <source>
        <strain evidence="3">S238N-H82 / ATCC MYA-4686</strain>
    </source>
</reference>
<organism evidence="3">
    <name type="scientific">Laccaria bicolor (strain S238N-H82 / ATCC MYA-4686)</name>
    <name type="common">Bicoloured deceiver</name>
    <name type="synonym">Laccaria laccata var. bicolor</name>
    <dbReference type="NCBI Taxonomy" id="486041"/>
    <lineage>
        <taxon>Eukaryota</taxon>
        <taxon>Fungi</taxon>
        <taxon>Dikarya</taxon>
        <taxon>Basidiomycota</taxon>
        <taxon>Agaricomycotina</taxon>
        <taxon>Agaricomycetes</taxon>
        <taxon>Agaricomycetidae</taxon>
        <taxon>Agaricales</taxon>
        <taxon>Agaricineae</taxon>
        <taxon>Hydnangiaceae</taxon>
        <taxon>Laccaria</taxon>
    </lineage>
</organism>
<dbReference type="HOGENOM" id="CLU_1274898_0_0_1"/>
<protein>
    <submittedName>
        <fullName evidence="2">Predicted protein</fullName>
    </submittedName>
</protein>
<dbReference type="AlphaFoldDB" id="B0DY34"/>
<proteinExistence type="predicted"/>
<evidence type="ECO:0000259" key="1">
    <source>
        <dbReference type="Pfam" id="PF20515"/>
    </source>
</evidence>
<evidence type="ECO:0000313" key="2">
    <source>
        <dbReference type="EMBL" id="EDR00494.1"/>
    </source>
</evidence>
<dbReference type="RefSeq" id="XP_001888886.1">
    <property type="nucleotide sequence ID" value="XM_001888851.1"/>
</dbReference>
<gene>
    <name evidence="2" type="ORF">LACBIDRAFT_334102</name>
</gene>
<sequence length="263" mass="29788">MSVSTTKKLYGKMYGVGWHQSMELGKTLSYYAPNSCSEETITKYEELLEKLPAVADMFKTQFCYLFPAGAKSLIETSREGRIPSFDDFLDGNSKAQPFSNCLTLTNDDFSNFQYRDKDHIAVAFGLWWTSARDFTSEGKPVYSFQSDKDHDEIDGGGFLWGEYGIGVDFQHLLKLILIGKHDFHSTMLSDSPEGATRWGTSVQLTQRGVNAVSKFWQLDNFERAFTPQECIQMAYKKNRKKTTGRQKAKAKAAVMKQMMASIS</sequence>
<dbReference type="GeneID" id="6084488"/>
<dbReference type="EMBL" id="DS547149">
    <property type="protein sequence ID" value="EDR00494.1"/>
    <property type="molecule type" value="Genomic_DNA"/>
</dbReference>